<feature type="compositionally biased region" description="Basic and acidic residues" evidence="1">
    <location>
        <begin position="64"/>
        <end position="75"/>
    </location>
</feature>
<reference evidence="2" key="1">
    <citation type="submission" date="2019-10" db="EMBL/GenBank/DDBJ databases">
        <title>The sequence and de novo assembly of the wild yak genome.</title>
        <authorList>
            <person name="Liu Y."/>
        </authorList>
    </citation>
    <scope>NUCLEOTIDE SEQUENCE [LARGE SCALE GENOMIC DNA]</scope>
    <source>
        <strain evidence="2">WY2019</strain>
    </source>
</reference>
<dbReference type="AlphaFoldDB" id="A0A6B0QRV7"/>
<evidence type="ECO:0000256" key="1">
    <source>
        <dbReference type="SAM" id="MobiDB-lite"/>
    </source>
</evidence>
<dbReference type="Proteomes" id="UP000322234">
    <property type="component" value="Unassembled WGS sequence"/>
</dbReference>
<feature type="region of interest" description="Disordered" evidence="1">
    <location>
        <begin position="1"/>
        <end position="101"/>
    </location>
</feature>
<feature type="compositionally biased region" description="Pro residues" evidence="1">
    <location>
        <begin position="78"/>
        <end position="98"/>
    </location>
</feature>
<keyword evidence="3" id="KW-1185">Reference proteome</keyword>
<organism evidence="2 3">
    <name type="scientific">Bos mutus</name>
    <name type="common">wild yak</name>
    <dbReference type="NCBI Taxonomy" id="72004"/>
    <lineage>
        <taxon>Eukaryota</taxon>
        <taxon>Metazoa</taxon>
        <taxon>Chordata</taxon>
        <taxon>Craniata</taxon>
        <taxon>Vertebrata</taxon>
        <taxon>Euteleostomi</taxon>
        <taxon>Mammalia</taxon>
        <taxon>Eutheria</taxon>
        <taxon>Laurasiatheria</taxon>
        <taxon>Artiodactyla</taxon>
        <taxon>Ruminantia</taxon>
        <taxon>Pecora</taxon>
        <taxon>Bovidae</taxon>
        <taxon>Bovinae</taxon>
        <taxon>Bos</taxon>
    </lineage>
</organism>
<protein>
    <submittedName>
        <fullName evidence="2">Uncharacterized protein</fullName>
    </submittedName>
</protein>
<feature type="compositionally biased region" description="Basic residues" evidence="1">
    <location>
        <begin position="54"/>
        <end position="63"/>
    </location>
</feature>
<comment type="caution">
    <text evidence="2">The sequence shown here is derived from an EMBL/GenBank/DDBJ whole genome shotgun (WGS) entry which is preliminary data.</text>
</comment>
<evidence type="ECO:0000313" key="3">
    <source>
        <dbReference type="Proteomes" id="UP000322234"/>
    </source>
</evidence>
<gene>
    <name evidence="2" type="ORF">E5288_WYG006966</name>
</gene>
<sequence>MRHGGLPSNELREPGGPRVRERRPRSPAPPSRPHSVPAAQTGPGASGEAGTRFRALRLRAVRPHLRDPGDPRGRDAPSPAPGGPGPVPKAHPRAPAPRPARTVQYALSQSHVRITFLDKFRCIFPQPLGALPAGALRKGKVTAWAAPLLAV</sequence>
<feature type="compositionally biased region" description="Basic and acidic residues" evidence="1">
    <location>
        <begin position="10"/>
        <end position="19"/>
    </location>
</feature>
<evidence type="ECO:0000313" key="2">
    <source>
        <dbReference type="EMBL" id="MXQ79762.1"/>
    </source>
</evidence>
<proteinExistence type="predicted"/>
<accession>A0A6B0QRV7</accession>
<dbReference type="EMBL" id="VBQZ03000002">
    <property type="protein sequence ID" value="MXQ79762.1"/>
    <property type="molecule type" value="Genomic_DNA"/>
</dbReference>
<name>A0A6B0QRV7_9CETA</name>